<feature type="compositionally biased region" description="Low complexity" evidence="1">
    <location>
        <begin position="82"/>
        <end position="92"/>
    </location>
</feature>
<dbReference type="RefSeq" id="WP_182665861.1">
    <property type="nucleotide sequence ID" value="NZ_VKHS01000523.1"/>
</dbReference>
<feature type="compositionally biased region" description="Gly residues" evidence="1">
    <location>
        <begin position="93"/>
        <end position="102"/>
    </location>
</feature>
<accession>A0A7W3T5U1</accession>
<proteinExistence type="predicted"/>
<evidence type="ECO:0000313" key="3">
    <source>
        <dbReference type="Proteomes" id="UP000530234"/>
    </source>
</evidence>
<dbReference type="Proteomes" id="UP000530234">
    <property type="component" value="Unassembled WGS sequence"/>
</dbReference>
<feature type="region of interest" description="Disordered" evidence="1">
    <location>
        <begin position="1"/>
        <end position="26"/>
    </location>
</feature>
<name>A0A7W3T5U1_9ACTN</name>
<feature type="region of interest" description="Disordered" evidence="1">
    <location>
        <begin position="82"/>
        <end position="102"/>
    </location>
</feature>
<dbReference type="AlphaFoldDB" id="A0A7W3T5U1"/>
<evidence type="ECO:0000313" key="2">
    <source>
        <dbReference type="EMBL" id="MBB0231464.1"/>
    </source>
</evidence>
<comment type="caution">
    <text evidence="2">The sequence shown here is derived from an EMBL/GenBank/DDBJ whole genome shotgun (WGS) entry which is preliminary data.</text>
</comment>
<reference evidence="3" key="1">
    <citation type="submission" date="2019-10" db="EMBL/GenBank/DDBJ databases">
        <title>Streptomyces sp. nov., a novel actinobacterium isolated from alkaline environment.</title>
        <authorList>
            <person name="Golinska P."/>
        </authorList>
    </citation>
    <scope>NUCLEOTIDE SEQUENCE [LARGE SCALE GENOMIC DNA]</scope>
    <source>
        <strain evidence="3">DSM 42108</strain>
    </source>
</reference>
<dbReference type="EMBL" id="VKHS01000523">
    <property type="protein sequence ID" value="MBB0231464.1"/>
    <property type="molecule type" value="Genomic_DNA"/>
</dbReference>
<gene>
    <name evidence="2" type="ORF">FOE67_18620</name>
</gene>
<protein>
    <submittedName>
        <fullName evidence="2">Uncharacterized protein</fullName>
    </submittedName>
</protein>
<keyword evidence="3" id="KW-1185">Reference proteome</keyword>
<sequence>MNGVDRTGALPPGVRVEVEHRGPGPPDGEIAVVRLLARLPASWRYAHRVAPARVELWIEGPDATPGRVRDAVAAALDDPALAAWHGPASDGSPGAGGPGPEG</sequence>
<evidence type="ECO:0000256" key="1">
    <source>
        <dbReference type="SAM" id="MobiDB-lite"/>
    </source>
</evidence>
<organism evidence="2 3">
    <name type="scientific">Streptomyces calidiresistens</name>
    <dbReference type="NCBI Taxonomy" id="1485586"/>
    <lineage>
        <taxon>Bacteria</taxon>
        <taxon>Bacillati</taxon>
        <taxon>Actinomycetota</taxon>
        <taxon>Actinomycetes</taxon>
        <taxon>Kitasatosporales</taxon>
        <taxon>Streptomycetaceae</taxon>
        <taxon>Streptomyces</taxon>
    </lineage>
</organism>